<dbReference type="AlphaFoldDB" id="A0ABD2WGY1"/>
<evidence type="ECO:0000313" key="2">
    <source>
        <dbReference type="Proteomes" id="UP001627154"/>
    </source>
</evidence>
<dbReference type="Proteomes" id="UP001627154">
    <property type="component" value="Unassembled WGS sequence"/>
</dbReference>
<gene>
    <name evidence="1" type="ORF">TKK_013152</name>
</gene>
<protein>
    <recommendedName>
        <fullName evidence="3">Retrotransposon gag domain-containing protein</fullName>
    </recommendedName>
</protein>
<keyword evidence="2" id="KW-1185">Reference proteome</keyword>
<evidence type="ECO:0000313" key="1">
    <source>
        <dbReference type="EMBL" id="KAL3392326.1"/>
    </source>
</evidence>
<organism evidence="1 2">
    <name type="scientific">Trichogramma kaykai</name>
    <dbReference type="NCBI Taxonomy" id="54128"/>
    <lineage>
        <taxon>Eukaryota</taxon>
        <taxon>Metazoa</taxon>
        <taxon>Ecdysozoa</taxon>
        <taxon>Arthropoda</taxon>
        <taxon>Hexapoda</taxon>
        <taxon>Insecta</taxon>
        <taxon>Pterygota</taxon>
        <taxon>Neoptera</taxon>
        <taxon>Endopterygota</taxon>
        <taxon>Hymenoptera</taxon>
        <taxon>Apocrita</taxon>
        <taxon>Proctotrupomorpha</taxon>
        <taxon>Chalcidoidea</taxon>
        <taxon>Trichogrammatidae</taxon>
        <taxon>Trichogramma</taxon>
    </lineage>
</organism>
<reference evidence="1 2" key="1">
    <citation type="journal article" date="2024" name="bioRxiv">
        <title>A reference genome for Trichogramma kaykai: A tiny desert-dwelling parasitoid wasp with competing sex-ratio distorters.</title>
        <authorList>
            <person name="Culotta J."/>
            <person name="Lindsey A.R."/>
        </authorList>
    </citation>
    <scope>NUCLEOTIDE SEQUENCE [LARGE SCALE GENOMIC DNA]</scope>
    <source>
        <strain evidence="1 2">KSX58</strain>
    </source>
</reference>
<evidence type="ECO:0008006" key="3">
    <source>
        <dbReference type="Google" id="ProtNLM"/>
    </source>
</evidence>
<dbReference type="EMBL" id="JBJJXI010000106">
    <property type="protein sequence ID" value="KAL3392326.1"/>
    <property type="molecule type" value="Genomic_DNA"/>
</dbReference>
<name>A0ABD2WGY1_9HYME</name>
<comment type="caution">
    <text evidence="1">The sequence shown here is derived from an EMBL/GenBank/DDBJ whole genome shotgun (WGS) entry which is preliminary data.</text>
</comment>
<accession>A0ABD2WGY1</accession>
<proteinExistence type="predicted"/>
<sequence length="296" mass="33023">MPDNTTNTTAANTTAAEVGTLLTSNFTVNQATSQIPIYDGTNIPLRDFLLDVHNAHIGITKEQESCFLRNLLSKVQGKAKRCLYRKTFNEYTDVVKHLKERFGPNNTYTYYNQMLQSARMRQGESANDFYDHINVLLGGAEMALKEEVGVTYNEDMIKALTNIALDIFIKGLPADSGRSVDAIKPKTLDEALKEAVYASSSAWPLASFPILDIKDTPEIIYQAIINLLAFTTLKNPGLDLGTTMDPSWDTLIIRASITTAPKLTTTRNMWNMWKAQNTLRNNPMMDLLGKMNNTLG</sequence>